<dbReference type="STRING" id="762486.SAMN05444411_11063"/>
<dbReference type="EMBL" id="FNNJ01000010">
    <property type="protein sequence ID" value="SDX83805.1"/>
    <property type="molecule type" value="Genomic_DNA"/>
</dbReference>
<evidence type="ECO:0000313" key="1">
    <source>
        <dbReference type="EMBL" id="SDX83805.1"/>
    </source>
</evidence>
<dbReference type="InterPro" id="IPR029058">
    <property type="entry name" value="AB_hydrolase_fold"/>
</dbReference>
<keyword evidence="2" id="KW-1185">Reference proteome</keyword>
<dbReference type="Proteomes" id="UP000199595">
    <property type="component" value="Unassembled WGS sequence"/>
</dbReference>
<gene>
    <name evidence="1" type="ORF">SAMN05444411_11063</name>
</gene>
<accession>A0A1H3EYZ3</accession>
<reference evidence="1 2" key="1">
    <citation type="submission" date="2016-10" db="EMBL/GenBank/DDBJ databases">
        <authorList>
            <person name="de Groot N.N."/>
        </authorList>
    </citation>
    <scope>NUCLEOTIDE SEQUENCE [LARGE SCALE GENOMIC DNA]</scope>
    <source>
        <strain evidence="1 2">DSM 24956</strain>
    </source>
</reference>
<evidence type="ECO:0000313" key="2">
    <source>
        <dbReference type="Proteomes" id="UP000199595"/>
    </source>
</evidence>
<dbReference type="SUPFAM" id="SSF53474">
    <property type="entry name" value="alpha/beta-Hydrolases"/>
    <property type="match status" value="1"/>
</dbReference>
<dbReference type="RefSeq" id="WP_090125229.1">
    <property type="nucleotide sequence ID" value="NZ_FNNJ01000010.1"/>
</dbReference>
<sequence>MKKTKKHIYFVPGLAASSKIFEYLKLPEEDFELHYIEWLVPLSENEKIEDYALRMANQVIEENPILIGVSFGGIMVQEMGKHLNNAKIVIISSVKCRDELPKRLKLIQATMAYKLFPAGAISNLEDFSVFAFGDFAKKRIDLYKKYLSVRDESYLHWSIYNVLHWKNEVIDDSILHIHGVEDHVFPIKHIENCISIKNGTHIMILDKAKTISKILLEHI</sequence>
<name>A0A1H3EYZ3_9FLAO</name>
<dbReference type="AlphaFoldDB" id="A0A1H3EYZ3"/>
<protein>
    <submittedName>
        <fullName evidence="1">Pimeloyl-ACP methyl ester carboxylesterase</fullName>
    </submittedName>
</protein>
<dbReference type="OrthoDB" id="659408at2"/>
<dbReference type="Gene3D" id="3.40.50.1820">
    <property type="entry name" value="alpha/beta hydrolase"/>
    <property type="match status" value="1"/>
</dbReference>
<proteinExistence type="predicted"/>
<organism evidence="1 2">
    <name type="scientific">Lutibacter oricola</name>
    <dbReference type="NCBI Taxonomy" id="762486"/>
    <lineage>
        <taxon>Bacteria</taxon>
        <taxon>Pseudomonadati</taxon>
        <taxon>Bacteroidota</taxon>
        <taxon>Flavobacteriia</taxon>
        <taxon>Flavobacteriales</taxon>
        <taxon>Flavobacteriaceae</taxon>
        <taxon>Lutibacter</taxon>
    </lineage>
</organism>